<comment type="similarity">
    <text evidence="5">Belongs to the SAT4 family.</text>
</comment>
<feature type="transmembrane region" description="Helical" evidence="7">
    <location>
        <begin position="6"/>
        <end position="29"/>
    </location>
</feature>
<feature type="transmembrane region" description="Helical" evidence="7">
    <location>
        <begin position="106"/>
        <end position="124"/>
    </location>
</feature>
<dbReference type="GO" id="GO:0016020">
    <property type="term" value="C:membrane"/>
    <property type="evidence" value="ECO:0007669"/>
    <property type="project" value="UniProtKB-SubCell"/>
</dbReference>
<feature type="transmembrane region" description="Helical" evidence="7">
    <location>
        <begin position="217"/>
        <end position="238"/>
    </location>
</feature>
<evidence type="ECO:0000256" key="7">
    <source>
        <dbReference type="SAM" id="Phobius"/>
    </source>
</evidence>
<keyword evidence="2 7" id="KW-0812">Transmembrane</keyword>
<dbReference type="Pfam" id="PF20684">
    <property type="entry name" value="Fung_rhodopsin"/>
    <property type="match status" value="1"/>
</dbReference>
<feature type="transmembrane region" description="Helical" evidence="7">
    <location>
        <begin position="136"/>
        <end position="157"/>
    </location>
</feature>
<evidence type="ECO:0000259" key="8">
    <source>
        <dbReference type="Pfam" id="PF20684"/>
    </source>
</evidence>
<keyword evidence="10" id="KW-1185">Reference proteome</keyword>
<protein>
    <recommendedName>
        <fullName evidence="8">Rhodopsin domain-containing protein</fullName>
    </recommendedName>
</protein>
<gene>
    <name evidence="9" type="ORF">AA0113_g11660</name>
</gene>
<keyword evidence="4 7" id="KW-0472">Membrane</keyword>
<organism evidence="9 10">
    <name type="scientific">Alternaria arborescens</name>
    <dbReference type="NCBI Taxonomy" id="156630"/>
    <lineage>
        <taxon>Eukaryota</taxon>
        <taxon>Fungi</taxon>
        <taxon>Dikarya</taxon>
        <taxon>Ascomycota</taxon>
        <taxon>Pezizomycotina</taxon>
        <taxon>Dothideomycetes</taxon>
        <taxon>Pleosporomycetidae</taxon>
        <taxon>Pleosporales</taxon>
        <taxon>Pleosporineae</taxon>
        <taxon>Pleosporaceae</taxon>
        <taxon>Alternaria</taxon>
        <taxon>Alternaria sect. Alternaria</taxon>
    </lineage>
</organism>
<keyword evidence="3 7" id="KW-1133">Transmembrane helix</keyword>
<evidence type="ECO:0000256" key="4">
    <source>
        <dbReference type="ARBA" id="ARBA00023136"/>
    </source>
</evidence>
<feature type="compositionally biased region" description="Basic residues" evidence="6">
    <location>
        <begin position="313"/>
        <end position="324"/>
    </location>
</feature>
<evidence type="ECO:0000256" key="1">
    <source>
        <dbReference type="ARBA" id="ARBA00004141"/>
    </source>
</evidence>
<dbReference type="InterPro" id="IPR049326">
    <property type="entry name" value="Rhodopsin_dom_fungi"/>
</dbReference>
<feature type="transmembrane region" description="Helical" evidence="7">
    <location>
        <begin position="41"/>
        <end position="62"/>
    </location>
</feature>
<accession>A0A4Q4Q4P3</accession>
<proteinExistence type="inferred from homology"/>
<name>A0A4Q4Q4P3_9PLEO</name>
<feature type="domain" description="Rhodopsin" evidence="8">
    <location>
        <begin position="25"/>
        <end position="284"/>
    </location>
</feature>
<evidence type="ECO:0000256" key="5">
    <source>
        <dbReference type="ARBA" id="ARBA00038359"/>
    </source>
</evidence>
<feature type="transmembrane region" description="Helical" evidence="7">
    <location>
        <begin position="186"/>
        <end position="205"/>
    </location>
</feature>
<dbReference type="EMBL" id="PEJP01000073">
    <property type="protein sequence ID" value="RYO33908.1"/>
    <property type="molecule type" value="Genomic_DNA"/>
</dbReference>
<evidence type="ECO:0000256" key="3">
    <source>
        <dbReference type="ARBA" id="ARBA00022989"/>
    </source>
</evidence>
<evidence type="ECO:0000256" key="2">
    <source>
        <dbReference type="ARBA" id="ARBA00022692"/>
    </source>
</evidence>
<dbReference type="OrthoDB" id="444631at2759"/>
<evidence type="ECO:0000256" key="6">
    <source>
        <dbReference type="SAM" id="MobiDB-lite"/>
    </source>
</evidence>
<reference evidence="10" key="1">
    <citation type="journal article" date="2019" name="bioRxiv">
        <title>Genomics, evolutionary history and diagnostics of the Alternaria alternata species group including apple and Asian pear pathotypes.</title>
        <authorList>
            <person name="Armitage A.D."/>
            <person name="Cockerton H.M."/>
            <person name="Sreenivasaprasad S."/>
            <person name="Woodhall J.W."/>
            <person name="Lane C.R."/>
            <person name="Harrison R.J."/>
            <person name="Clarkson J.P."/>
        </authorList>
    </citation>
    <scope>NUCLEOTIDE SEQUENCE [LARGE SCALE GENOMIC DNA]</scope>
    <source>
        <strain evidence="10">RGR 97.0016</strain>
    </source>
</reference>
<sequence>MTLNYSELLTLIWCLWGASFVLTALRGFLRWKSQHRLFADDHFVFFGLLSLTALSVVITRLLPQFFLAQEYSKAAIADPTTPMPLPPDEFVERTRTALKLMFSQMLLFWTTLWAAKFSILFFFRRLVIGLPIYMRAWWVCFVSVLLLYLASIASNFLTCRPLSKYWSATGCSDPEDLIRADASIKFATSADVVADALIMLLPLNLLRKLQVSAQQKFGLAVIFSLGTIIIAFAFARLVQVTKATSNPDPAALADGPVLLSMWSHIESSVSVIVATLPAFRYLLNGNIGRTRPSPSAPPVYGSAEPSTSGPQSKARRMFSGHRWSHSTGLRLPSSEQGRKASDDWGSEIELRPMAGIEKQVDFTIERKSAIPQQH</sequence>
<comment type="caution">
    <text evidence="9">The sequence shown here is derived from an EMBL/GenBank/DDBJ whole genome shotgun (WGS) entry which is preliminary data.</text>
</comment>
<comment type="subcellular location">
    <subcellularLocation>
        <location evidence="1">Membrane</location>
        <topology evidence="1">Multi-pass membrane protein</topology>
    </subcellularLocation>
</comment>
<evidence type="ECO:0000313" key="9">
    <source>
        <dbReference type="EMBL" id="RYO33908.1"/>
    </source>
</evidence>
<feature type="transmembrane region" description="Helical" evidence="7">
    <location>
        <begin position="258"/>
        <end position="283"/>
    </location>
</feature>
<dbReference type="PANTHER" id="PTHR33048:SF162">
    <property type="entry name" value="SATRATOXIN BIOSYNTHESIS SC1 CLUSTER PROTEIN 4"/>
    <property type="match status" value="1"/>
</dbReference>
<dbReference type="InterPro" id="IPR052337">
    <property type="entry name" value="SAT4-like"/>
</dbReference>
<evidence type="ECO:0000313" key="10">
    <source>
        <dbReference type="Proteomes" id="UP000293823"/>
    </source>
</evidence>
<dbReference type="PANTHER" id="PTHR33048">
    <property type="entry name" value="PTH11-LIKE INTEGRAL MEMBRANE PROTEIN (AFU_ORTHOLOGUE AFUA_5G11245)"/>
    <property type="match status" value="1"/>
</dbReference>
<feature type="region of interest" description="Disordered" evidence="6">
    <location>
        <begin position="293"/>
        <end position="350"/>
    </location>
</feature>
<dbReference type="AlphaFoldDB" id="A0A4Q4Q4P3"/>
<dbReference type="Proteomes" id="UP000293823">
    <property type="component" value="Unassembled WGS sequence"/>
</dbReference>